<proteinExistence type="predicted"/>
<dbReference type="SUPFAM" id="SSF52266">
    <property type="entry name" value="SGNH hydrolase"/>
    <property type="match status" value="1"/>
</dbReference>
<dbReference type="Gene3D" id="3.40.50.1110">
    <property type="entry name" value="SGNH hydrolase"/>
    <property type="match status" value="1"/>
</dbReference>
<dbReference type="OrthoDB" id="164654at2"/>
<dbReference type="Pfam" id="PF13472">
    <property type="entry name" value="Lipase_GDSL_2"/>
    <property type="match status" value="1"/>
</dbReference>
<dbReference type="EMBL" id="QKRA01000002">
    <property type="protein sequence ID" value="RDL45231.1"/>
    <property type="molecule type" value="Genomic_DNA"/>
</dbReference>
<dbReference type="GO" id="GO:0016788">
    <property type="term" value="F:hydrolase activity, acting on ester bonds"/>
    <property type="evidence" value="ECO:0007669"/>
    <property type="project" value="UniProtKB-ARBA"/>
</dbReference>
<dbReference type="Proteomes" id="UP000254326">
    <property type="component" value="Unassembled WGS sequence"/>
</dbReference>
<keyword evidence="3" id="KW-1185">Reference proteome</keyword>
<dbReference type="InterPro" id="IPR013830">
    <property type="entry name" value="SGNH_hydro"/>
</dbReference>
<reference evidence="2 3" key="1">
    <citation type="submission" date="2018-06" db="EMBL/GenBank/DDBJ databases">
        <title>Marinomonas sp. YLB-05 draft genome sequence.</title>
        <authorList>
            <person name="Yu L."/>
            <person name="Tang X."/>
        </authorList>
    </citation>
    <scope>NUCLEOTIDE SEQUENCE [LARGE SCALE GENOMIC DNA]</scope>
    <source>
        <strain evidence="2 3">YLB-05</strain>
    </source>
</reference>
<protein>
    <submittedName>
        <fullName evidence="2">Arylesterase</fullName>
    </submittedName>
</protein>
<evidence type="ECO:0000259" key="1">
    <source>
        <dbReference type="Pfam" id="PF13472"/>
    </source>
</evidence>
<evidence type="ECO:0000313" key="3">
    <source>
        <dbReference type="Proteomes" id="UP000254326"/>
    </source>
</evidence>
<accession>A0A370UBW0</accession>
<dbReference type="CDD" id="cd01839">
    <property type="entry name" value="SGNH_arylesterase_like"/>
    <property type="match status" value="1"/>
</dbReference>
<dbReference type="PANTHER" id="PTHR30383:SF29">
    <property type="entry name" value="SGNH HYDROLASE-TYPE ESTERASE DOMAIN-CONTAINING PROTEIN"/>
    <property type="match status" value="1"/>
</dbReference>
<organism evidence="2 3">
    <name type="scientific">Marinomonas piezotolerans</name>
    <dbReference type="NCBI Taxonomy" id="2213058"/>
    <lineage>
        <taxon>Bacteria</taxon>
        <taxon>Pseudomonadati</taxon>
        <taxon>Pseudomonadota</taxon>
        <taxon>Gammaproteobacteria</taxon>
        <taxon>Oceanospirillales</taxon>
        <taxon>Oceanospirillaceae</taxon>
        <taxon>Marinomonas</taxon>
    </lineage>
</organism>
<name>A0A370UBW0_9GAMM</name>
<dbReference type="PANTHER" id="PTHR30383">
    <property type="entry name" value="THIOESTERASE 1/PROTEASE 1/LYSOPHOSPHOLIPASE L1"/>
    <property type="match status" value="1"/>
</dbReference>
<gene>
    <name evidence="2" type="ORF">DN730_06370</name>
</gene>
<dbReference type="AlphaFoldDB" id="A0A370UBW0"/>
<comment type="caution">
    <text evidence="2">The sequence shown here is derived from an EMBL/GenBank/DDBJ whole genome shotgun (WGS) entry which is preliminary data.</text>
</comment>
<evidence type="ECO:0000313" key="2">
    <source>
        <dbReference type="EMBL" id="RDL45231.1"/>
    </source>
</evidence>
<dbReference type="InterPro" id="IPR051532">
    <property type="entry name" value="Ester_Hydrolysis_Enzymes"/>
</dbReference>
<sequence>MATVLCYGDSLTWGSVPNGGRFPPHLRWPQMLQSLLDDKHQVINYGLPGRTTIWDDPFREGRNGLTYIQAALETFGPVKVLIIMLGTNDLKRYFNVGAYEAAKGVEKIIQRSRLPLEAGFPYPEIIVVAPPNISAPKGEMRDSFTGAEEKSQYFHQFYQNVAVANKCEFLNAAGIVEASTVDGVHLDSEANQALAEALSEKVSVLLK</sequence>
<dbReference type="RefSeq" id="WP_115467265.1">
    <property type="nucleotide sequence ID" value="NZ_QKRA01000002.1"/>
</dbReference>
<dbReference type="InterPro" id="IPR036514">
    <property type="entry name" value="SGNH_hydro_sf"/>
</dbReference>
<feature type="domain" description="SGNH hydrolase-type esterase" evidence="1">
    <location>
        <begin position="6"/>
        <end position="192"/>
    </location>
</feature>